<dbReference type="GO" id="GO:0042147">
    <property type="term" value="P:retrograde transport, endosome to Golgi"/>
    <property type="evidence" value="ECO:0007669"/>
    <property type="project" value="TreeGrafter"/>
</dbReference>
<dbReference type="Gene3D" id="3.30.9.10">
    <property type="entry name" value="D-Amino Acid Oxidase, subunit A, domain 2"/>
    <property type="match status" value="1"/>
</dbReference>
<name>A0AAW0GQ98_9APHY</name>
<dbReference type="GO" id="GO:0005829">
    <property type="term" value="C:cytosol"/>
    <property type="evidence" value="ECO:0007669"/>
    <property type="project" value="GOC"/>
</dbReference>
<feature type="compositionally biased region" description="Low complexity" evidence="1">
    <location>
        <begin position="185"/>
        <end position="214"/>
    </location>
</feature>
<evidence type="ECO:0000313" key="4">
    <source>
        <dbReference type="Proteomes" id="UP001385951"/>
    </source>
</evidence>
<dbReference type="Proteomes" id="UP001385951">
    <property type="component" value="Unassembled WGS sequence"/>
</dbReference>
<dbReference type="EMBL" id="JASBNA010000001">
    <property type="protein sequence ID" value="KAK7695385.1"/>
    <property type="molecule type" value="Genomic_DNA"/>
</dbReference>
<evidence type="ECO:0000259" key="2">
    <source>
        <dbReference type="Pfam" id="PF01266"/>
    </source>
</evidence>
<evidence type="ECO:0000313" key="3">
    <source>
        <dbReference type="EMBL" id="KAK7695385.1"/>
    </source>
</evidence>
<dbReference type="Gene3D" id="3.50.50.60">
    <property type="entry name" value="FAD/NAD(P)-binding domain"/>
    <property type="match status" value="1"/>
</dbReference>
<dbReference type="Pfam" id="PF01266">
    <property type="entry name" value="DAO"/>
    <property type="match status" value="1"/>
</dbReference>
<feature type="region of interest" description="Disordered" evidence="1">
    <location>
        <begin position="179"/>
        <end position="220"/>
    </location>
</feature>
<dbReference type="InterPro" id="IPR036188">
    <property type="entry name" value="FAD/NAD-bd_sf"/>
</dbReference>
<dbReference type="SUPFAM" id="SSF51971">
    <property type="entry name" value="Nucleotide-binding domain"/>
    <property type="match status" value="1"/>
</dbReference>
<dbReference type="AlphaFoldDB" id="A0AAW0GQ98"/>
<feature type="domain" description="FAD dependent oxidoreductase" evidence="2">
    <location>
        <begin position="216"/>
        <end position="423"/>
    </location>
</feature>
<sequence>MLLGFLAKDWFSPAVSPLGEFSYDLHRQLAEQWGGKERWGWSESAGWSLDRPNDEETGKNGDPAVASNEPKTDLDWLMNGTSRTTVITNPQVSPSETNGLDDVYPRWLQTDPAALQLISERTTTGQVDPLQLCRFLLEQCLANGVILHHPARATKLIKTNPNDPNSPTLVHLEVVETIDDKGHSESSTSSPRTDSISSSIERSSSSGSTSARTPSIREHSVWGDRRTRSIEISCDSLVIAAGCWTPRVYRTLFPNAKKVPKVSPLSGHSLILKSKRWPAEIVDANAVPSSLPRVCHAVFTSDPSGFSPEMFSRVGGDIWLGGLNSSTLPLPNLASDAHGMISRSSIRTLTDVAKKLCGDDVEVIEEALCFRPIAPTGNPIVAKVKERDLGEGPKPNGGVFLATGHGPWGISLSLGTGRVVSEMVLGKETSVNVDGLSKWDI</sequence>
<accession>A0AAW0GQ98</accession>
<comment type="caution">
    <text evidence="3">The sequence shown here is derived from an EMBL/GenBank/DDBJ whole genome shotgun (WGS) entry which is preliminary data.</text>
</comment>
<dbReference type="InterPro" id="IPR006076">
    <property type="entry name" value="FAD-dep_OxRdtase"/>
</dbReference>
<dbReference type="GO" id="GO:0005770">
    <property type="term" value="C:late endosome"/>
    <property type="evidence" value="ECO:0007669"/>
    <property type="project" value="TreeGrafter"/>
</dbReference>
<organism evidence="3 4">
    <name type="scientific">Cerrena zonata</name>
    <dbReference type="NCBI Taxonomy" id="2478898"/>
    <lineage>
        <taxon>Eukaryota</taxon>
        <taxon>Fungi</taxon>
        <taxon>Dikarya</taxon>
        <taxon>Basidiomycota</taxon>
        <taxon>Agaricomycotina</taxon>
        <taxon>Agaricomycetes</taxon>
        <taxon>Polyporales</taxon>
        <taxon>Cerrenaceae</taxon>
        <taxon>Cerrena</taxon>
    </lineage>
</organism>
<dbReference type="PANTHER" id="PTHR13847">
    <property type="entry name" value="SARCOSINE DEHYDROGENASE-RELATED"/>
    <property type="match status" value="1"/>
</dbReference>
<evidence type="ECO:0000256" key="1">
    <source>
        <dbReference type="SAM" id="MobiDB-lite"/>
    </source>
</evidence>
<protein>
    <recommendedName>
        <fullName evidence="2">FAD dependent oxidoreductase domain-containing protein</fullName>
    </recommendedName>
</protein>
<dbReference type="PANTHER" id="PTHR13847:SF185">
    <property type="entry name" value="FAD DEPENDENT OXIDOREDUCTASE SUPERFAMILY (AFU_ORTHOLOGUE AFUA_3G02360)"/>
    <property type="match status" value="1"/>
</dbReference>
<gene>
    <name evidence="3" type="ORF">QCA50_000021</name>
</gene>
<keyword evidence="4" id="KW-1185">Reference proteome</keyword>
<reference evidence="3 4" key="1">
    <citation type="submission" date="2022-09" db="EMBL/GenBank/DDBJ databases">
        <authorList>
            <person name="Palmer J.M."/>
        </authorList>
    </citation>
    <scope>NUCLEOTIDE SEQUENCE [LARGE SCALE GENOMIC DNA]</scope>
    <source>
        <strain evidence="3 4">DSM 7382</strain>
    </source>
</reference>
<proteinExistence type="predicted"/>
<feature type="region of interest" description="Disordered" evidence="1">
    <location>
        <begin position="44"/>
        <end position="71"/>
    </location>
</feature>